<name>A0AAD6MIC1_9ROSI</name>
<accession>A0AAD6MIC1</accession>
<gene>
    <name evidence="1" type="ORF">NC653_023892</name>
</gene>
<dbReference type="Proteomes" id="UP001164929">
    <property type="component" value="Chromosome 9"/>
</dbReference>
<reference evidence="1" key="1">
    <citation type="journal article" date="2023" name="Mol. Ecol. Resour.">
        <title>Chromosome-level genome assembly of a triploid poplar Populus alba 'Berolinensis'.</title>
        <authorList>
            <person name="Chen S."/>
            <person name="Yu Y."/>
            <person name="Wang X."/>
            <person name="Wang S."/>
            <person name="Zhang T."/>
            <person name="Zhou Y."/>
            <person name="He R."/>
            <person name="Meng N."/>
            <person name="Wang Y."/>
            <person name="Liu W."/>
            <person name="Liu Z."/>
            <person name="Liu J."/>
            <person name="Guo Q."/>
            <person name="Huang H."/>
            <person name="Sederoff R.R."/>
            <person name="Wang G."/>
            <person name="Qu G."/>
            <person name="Chen S."/>
        </authorList>
    </citation>
    <scope>NUCLEOTIDE SEQUENCE</scope>
    <source>
        <strain evidence="1">SC-2020</strain>
    </source>
</reference>
<keyword evidence="2" id="KW-1185">Reference proteome</keyword>
<dbReference type="EMBL" id="JAQIZT010000009">
    <property type="protein sequence ID" value="KAJ6986119.1"/>
    <property type="molecule type" value="Genomic_DNA"/>
</dbReference>
<sequence length="53" mass="6078">MIKGLELKRVCYLMTKEVACWDENVMEALFSPMDVIVIMIISLSTTQVEDNII</sequence>
<proteinExistence type="predicted"/>
<protein>
    <submittedName>
        <fullName evidence="1">Uncharacterized protein</fullName>
    </submittedName>
</protein>
<evidence type="ECO:0000313" key="1">
    <source>
        <dbReference type="EMBL" id="KAJ6986119.1"/>
    </source>
</evidence>
<comment type="caution">
    <text evidence="1">The sequence shown here is derived from an EMBL/GenBank/DDBJ whole genome shotgun (WGS) entry which is preliminary data.</text>
</comment>
<organism evidence="1 2">
    <name type="scientific">Populus alba x Populus x berolinensis</name>
    <dbReference type="NCBI Taxonomy" id="444605"/>
    <lineage>
        <taxon>Eukaryota</taxon>
        <taxon>Viridiplantae</taxon>
        <taxon>Streptophyta</taxon>
        <taxon>Embryophyta</taxon>
        <taxon>Tracheophyta</taxon>
        <taxon>Spermatophyta</taxon>
        <taxon>Magnoliopsida</taxon>
        <taxon>eudicotyledons</taxon>
        <taxon>Gunneridae</taxon>
        <taxon>Pentapetalae</taxon>
        <taxon>rosids</taxon>
        <taxon>fabids</taxon>
        <taxon>Malpighiales</taxon>
        <taxon>Salicaceae</taxon>
        <taxon>Saliceae</taxon>
        <taxon>Populus</taxon>
    </lineage>
</organism>
<evidence type="ECO:0000313" key="2">
    <source>
        <dbReference type="Proteomes" id="UP001164929"/>
    </source>
</evidence>
<dbReference type="AlphaFoldDB" id="A0AAD6MIC1"/>